<organism evidence="1 2">
    <name type="scientific">Cupriavidus taiwanensis</name>
    <dbReference type="NCBI Taxonomy" id="164546"/>
    <lineage>
        <taxon>Bacteria</taxon>
        <taxon>Pseudomonadati</taxon>
        <taxon>Pseudomonadota</taxon>
        <taxon>Betaproteobacteria</taxon>
        <taxon>Burkholderiales</taxon>
        <taxon>Burkholderiaceae</taxon>
        <taxon>Cupriavidus</taxon>
    </lineage>
</organism>
<proteinExistence type="predicted"/>
<gene>
    <name evidence="1" type="ORF">CBM2594_A10111</name>
</gene>
<dbReference type="EMBL" id="OGUU01000001">
    <property type="protein sequence ID" value="SPC06149.1"/>
    <property type="molecule type" value="Genomic_DNA"/>
</dbReference>
<dbReference type="AlphaFoldDB" id="A0A7Z7J6I3"/>
<evidence type="ECO:0000313" key="1">
    <source>
        <dbReference type="EMBL" id="SPC06149.1"/>
    </source>
</evidence>
<accession>A0A7Z7J6I3</accession>
<protein>
    <submittedName>
        <fullName evidence="1">Uncharacterized protein</fullName>
    </submittedName>
</protein>
<reference evidence="1 2" key="1">
    <citation type="submission" date="2018-01" db="EMBL/GenBank/DDBJ databases">
        <authorList>
            <person name="Clerissi C."/>
        </authorList>
    </citation>
    <scope>NUCLEOTIDE SEQUENCE [LARGE SCALE GENOMIC DNA]</scope>
    <source>
        <strain evidence="1">Cupriavidus taiwanensis STM 6021</strain>
    </source>
</reference>
<comment type="caution">
    <text evidence="1">The sequence shown here is derived from an EMBL/GenBank/DDBJ whole genome shotgun (WGS) entry which is preliminary data.</text>
</comment>
<sequence length="30" mass="3170">MQGLPIGSVLSDSKVAAFEFHIADLSFSCV</sequence>
<evidence type="ECO:0000313" key="2">
    <source>
        <dbReference type="Proteomes" id="UP000257139"/>
    </source>
</evidence>
<dbReference type="Proteomes" id="UP000257139">
    <property type="component" value="Chromosome CBM2594_a"/>
</dbReference>
<name>A0A7Z7J6I3_9BURK</name>